<dbReference type="OrthoDB" id="9991913at2759"/>
<dbReference type="Pfam" id="PF00389">
    <property type="entry name" value="2-Hacid_dh"/>
    <property type="match status" value="1"/>
</dbReference>
<accession>A0A835LNF3</accession>
<protein>
    <recommendedName>
        <fullName evidence="1">D-isomer specific 2-hydroxyacid dehydrogenase catalytic domain-containing protein</fullName>
    </recommendedName>
</protein>
<dbReference type="PANTHER" id="PTHR42938:SF25">
    <property type="entry name" value="D-ISOMER SPECIFIC 2-HYDROXYACID DEHYDROGENASE FAMILY PROTEIN"/>
    <property type="match status" value="1"/>
</dbReference>
<evidence type="ECO:0000313" key="3">
    <source>
        <dbReference type="Proteomes" id="UP000631114"/>
    </source>
</evidence>
<evidence type="ECO:0000259" key="1">
    <source>
        <dbReference type="Pfam" id="PF00389"/>
    </source>
</evidence>
<evidence type="ECO:0000313" key="2">
    <source>
        <dbReference type="EMBL" id="KAF9601465.1"/>
    </source>
</evidence>
<dbReference type="GO" id="GO:0004617">
    <property type="term" value="F:phosphoglycerate dehydrogenase activity"/>
    <property type="evidence" value="ECO:0007669"/>
    <property type="project" value="TreeGrafter"/>
</dbReference>
<sequence>MVILKSLLFNRRACFLLSFHRNISTTTRTNLSSKGNPAFHFITLTSNFFSSAGYTATSKGVDTTMVDNVGETNNNITRVLFCGPHFPASQNYTRDYLQSYPFIQVDDVAVDAVPDVIGDYQIGVVKMCRFDAQLISRANKMKLVMQFGVGLEGVDVDAATRCGIKVARIPGNVCGNSASCAEMAIYLMLGLLKKQNEMEISVKQRRLGEPIGDTLLGKTVRVLDPLSEQQSHFSVDLVQLVMVYIMGFGNIGTDLAIRLRPFGVKILATKRNWESNSLESCQPNGIAQIFT</sequence>
<dbReference type="InterPro" id="IPR036291">
    <property type="entry name" value="NAD(P)-bd_dom_sf"/>
</dbReference>
<keyword evidence="3" id="KW-1185">Reference proteome</keyword>
<reference evidence="2 3" key="1">
    <citation type="submission" date="2020-10" db="EMBL/GenBank/DDBJ databases">
        <title>The Coptis chinensis genome and diversification of protoberbering-type alkaloids.</title>
        <authorList>
            <person name="Wang B."/>
            <person name="Shu S."/>
            <person name="Song C."/>
            <person name="Liu Y."/>
        </authorList>
    </citation>
    <scope>NUCLEOTIDE SEQUENCE [LARGE SCALE GENOMIC DNA]</scope>
    <source>
        <strain evidence="2">HL-2020</strain>
        <tissue evidence="2">Leaf</tissue>
    </source>
</reference>
<feature type="domain" description="D-isomer specific 2-hydroxyacid dehydrogenase catalytic" evidence="1">
    <location>
        <begin position="92"/>
        <end position="212"/>
    </location>
</feature>
<dbReference type="Proteomes" id="UP000631114">
    <property type="component" value="Unassembled WGS sequence"/>
</dbReference>
<dbReference type="EMBL" id="JADFTS010000006">
    <property type="protein sequence ID" value="KAF9601465.1"/>
    <property type="molecule type" value="Genomic_DNA"/>
</dbReference>
<organism evidence="2 3">
    <name type="scientific">Coptis chinensis</name>
    <dbReference type="NCBI Taxonomy" id="261450"/>
    <lineage>
        <taxon>Eukaryota</taxon>
        <taxon>Viridiplantae</taxon>
        <taxon>Streptophyta</taxon>
        <taxon>Embryophyta</taxon>
        <taxon>Tracheophyta</taxon>
        <taxon>Spermatophyta</taxon>
        <taxon>Magnoliopsida</taxon>
        <taxon>Ranunculales</taxon>
        <taxon>Ranunculaceae</taxon>
        <taxon>Coptidoideae</taxon>
        <taxon>Coptis</taxon>
    </lineage>
</organism>
<dbReference type="InterPro" id="IPR006139">
    <property type="entry name" value="D-isomer_2_OHA_DH_cat_dom"/>
</dbReference>
<comment type="caution">
    <text evidence="2">The sequence shown here is derived from an EMBL/GenBank/DDBJ whole genome shotgun (WGS) entry which is preliminary data.</text>
</comment>
<dbReference type="AlphaFoldDB" id="A0A835LNF3"/>
<proteinExistence type="predicted"/>
<name>A0A835LNF3_9MAGN</name>
<dbReference type="SUPFAM" id="SSF51735">
    <property type="entry name" value="NAD(P)-binding Rossmann-fold domains"/>
    <property type="match status" value="1"/>
</dbReference>
<dbReference type="SUPFAM" id="SSF52283">
    <property type="entry name" value="Formate/glycerate dehydrogenase catalytic domain-like"/>
    <property type="match status" value="1"/>
</dbReference>
<dbReference type="PANTHER" id="PTHR42938">
    <property type="entry name" value="FORMATE DEHYDROGENASE 1"/>
    <property type="match status" value="1"/>
</dbReference>
<dbReference type="GO" id="GO:0051287">
    <property type="term" value="F:NAD binding"/>
    <property type="evidence" value="ECO:0007669"/>
    <property type="project" value="InterPro"/>
</dbReference>
<gene>
    <name evidence="2" type="ORF">IFM89_020232</name>
</gene>
<dbReference type="Gene3D" id="3.40.50.720">
    <property type="entry name" value="NAD(P)-binding Rossmann-like Domain"/>
    <property type="match status" value="2"/>
</dbReference>